<keyword evidence="4 5" id="KW-0472">Membrane</keyword>
<evidence type="ECO:0000256" key="4">
    <source>
        <dbReference type="ARBA" id="ARBA00023136"/>
    </source>
</evidence>
<feature type="transmembrane region" description="Helical" evidence="5">
    <location>
        <begin position="34"/>
        <end position="56"/>
    </location>
</feature>
<evidence type="ECO:0000256" key="1">
    <source>
        <dbReference type="ARBA" id="ARBA00004370"/>
    </source>
</evidence>
<protein>
    <submittedName>
        <fullName evidence="7">ERG3 protein</fullName>
    </submittedName>
</protein>
<accession>A0A812RTA2</accession>
<sequence>MKVASLLDCNVRRYLDDGEHFHWQDVLMLTEMSIAAFVTEVYLSVVLPMAGLVSQAPCPVAPWATRLLLFFLAPMMYFLMYFSVCGGIFYTYTYRFPEEGRRLSIQNKAMTSLETRRAIVFSCKSILSVSAVSAYPYYAIQGWTNLYWGFPRMSDAPYLLCAYIFVDISAYLVHRMLHRPWWYRHVHKAHHLWKSPNAFVVSALHPVEFLALTVCTLSVLAALPLSVCSACFLLAWIFVCNAIDHSGLELHTSGWLAWLFWQAPVTFHDNHHAFFHANYGAMVDWWDRIGGTYYNPQEHVGLSLGEAEFRSVRTLRTSCENHRGKMQ</sequence>
<dbReference type="EMBL" id="CAJNDS010002377">
    <property type="protein sequence ID" value="CAE7455248.1"/>
    <property type="molecule type" value="Genomic_DNA"/>
</dbReference>
<dbReference type="InterPro" id="IPR050307">
    <property type="entry name" value="Sterol_Desaturase_Related"/>
</dbReference>
<dbReference type="GO" id="GO:0008610">
    <property type="term" value="P:lipid biosynthetic process"/>
    <property type="evidence" value="ECO:0007669"/>
    <property type="project" value="InterPro"/>
</dbReference>
<dbReference type="Proteomes" id="UP000604046">
    <property type="component" value="Unassembled WGS sequence"/>
</dbReference>
<keyword evidence="3 5" id="KW-1133">Transmembrane helix</keyword>
<evidence type="ECO:0000313" key="7">
    <source>
        <dbReference type="EMBL" id="CAE7455248.1"/>
    </source>
</evidence>
<feature type="domain" description="Fatty acid hydroxylase" evidence="6">
    <location>
        <begin position="160"/>
        <end position="292"/>
    </location>
</feature>
<evidence type="ECO:0000256" key="2">
    <source>
        <dbReference type="ARBA" id="ARBA00022692"/>
    </source>
</evidence>
<proteinExistence type="predicted"/>
<keyword evidence="2 5" id="KW-0812">Transmembrane</keyword>
<comment type="caution">
    <text evidence="7">The sequence shown here is derived from an EMBL/GenBank/DDBJ whole genome shotgun (WGS) entry which is preliminary data.</text>
</comment>
<dbReference type="OrthoDB" id="448852at2759"/>
<organism evidence="7 8">
    <name type="scientific">Symbiodinium natans</name>
    <dbReference type="NCBI Taxonomy" id="878477"/>
    <lineage>
        <taxon>Eukaryota</taxon>
        <taxon>Sar</taxon>
        <taxon>Alveolata</taxon>
        <taxon>Dinophyceae</taxon>
        <taxon>Suessiales</taxon>
        <taxon>Symbiodiniaceae</taxon>
        <taxon>Symbiodinium</taxon>
    </lineage>
</organism>
<keyword evidence="8" id="KW-1185">Reference proteome</keyword>
<evidence type="ECO:0000313" key="8">
    <source>
        <dbReference type="Proteomes" id="UP000604046"/>
    </source>
</evidence>
<comment type="subcellular location">
    <subcellularLocation>
        <location evidence="1">Membrane</location>
    </subcellularLocation>
</comment>
<gene>
    <name evidence="7" type="primary">ERG3</name>
    <name evidence="7" type="ORF">SNAT2548_LOCUS25052</name>
</gene>
<dbReference type="GO" id="GO:0016020">
    <property type="term" value="C:membrane"/>
    <property type="evidence" value="ECO:0007669"/>
    <property type="project" value="UniProtKB-SubCell"/>
</dbReference>
<name>A0A812RTA2_9DINO</name>
<dbReference type="GO" id="GO:0016491">
    <property type="term" value="F:oxidoreductase activity"/>
    <property type="evidence" value="ECO:0007669"/>
    <property type="project" value="InterPro"/>
</dbReference>
<feature type="transmembrane region" description="Helical" evidence="5">
    <location>
        <begin position="68"/>
        <end position="92"/>
    </location>
</feature>
<dbReference type="AlphaFoldDB" id="A0A812RTA2"/>
<dbReference type="Pfam" id="PF04116">
    <property type="entry name" value="FA_hydroxylase"/>
    <property type="match status" value="1"/>
</dbReference>
<evidence type="ECO:0000256" key="5">
    <source>
        <dbReference type="SAM" id="Phobius"/>
    </source>
</evidence>
<feature type="transmembrane region" description="Helical" evidence="5">
    <location>
        <begin position="209"/>
        <end position="239"/>
    </location>
</feature>
<evidence type="ECO:0000259" key="6">
    <source>
        <dbReference type="Pfam" id="PF04116"/>
    </source>
</evidence>
<dbReference type="GO" id="GO:0005506">
    <property type="term" value="F:iron ion binding"/>
    <property type="evidence" value="ECO:0007669"/>
    <property type="project" value="InterPro"/>
</dbReference>
<evidence type="ECO:0000256" key="3">
    <source>
        <dbReference type="ARBA" id="ARBA00022989"/>
    </source>
</evidence>
<dbReference type="InterPro" id="IPR006694">
    <property type="entry name" value="Fatty_acid_hydroxylase"/>
</dbReference>
<reference evidence="7" key="1">
    <citation type="submission" date="2021-02" db="EMBL/GenBank/DDBJ databases">
        <authorList>
            <person name="Dougan E. K."/>
            <person name="Rhodes N."/>
            <person name="Thang M."/>
            <person name="Chan C."/>
        </authorList>
    </citation>
    <scope>NUCLEOTIDE SEQUENCE</scope>
</reference>
<feature type="transmembrane region" description="Helical" evidence="5">
    <location>
        <begin position="118"/>
        <end position="137"/>
    </location>
</feature>
<dbReference type="PANTHER" id="PTHR11863">
    <property type="entry name" value="STEROL DESATURASE"/>
    <property type="match status" value="1"/>
</dbReference>
<feature type="transmembrane region" description="Helical" evidence="5">
    <location>
        <begin position="157"/>
        <end position="174"/>
    </location>
</feature>